<evidence type="ECO:0000313" key="6">
    <source>
        <dbReference type="Proteomes" id="UP001165060"/>
    </source>
</evidence>
<dbReference type="InterPro" id="IPR049730">
    <property type="entry name" value="SNF2/RAD54-like_C"/>
</dbReference>
<dbReference type="Gene3D" id="3.40.50.300">
    <property type="entry name" value="P-loop containing nucleotide triphosphate hydrolases"/>
    <property type="match status" value="1"/>
</dbReference>
<keyword evidence="6" id="KW-1185">Reference proteome</keyword>
<dbReference type="InterPro" id="IPR038718">
    <property type="entry name" value="SNF2-like_sf"/>
</dbReference>
<evidence type="ECO:0000259" key="3">
    <source>
        <dbReference type="PROSITE" id="PS51192"/>
    </source>
</evidence>
<dbReference type="PROSITE" id="PS51192">
    <property type="entry name" value="HELICASE_ATP_BIND_1"/>
    <property type="match status" value="1"/>
</dbReference>
<dbReference type="SMART" id="SM00490">
    <property type="entry name" value="HELICc"/>
    <property type="match status" value="1"/>
</dbReference>
<dbReference type="InterPro" id="IPR001650">
    <property type="entry name" value="Helicase_C-like"/>
</dbReference>
<feature type="compositionally biased region" description="Acidic residues" evidence="2">
    <location>
        <begin position="714"/>
        <end position="733"/>
    </location>
</feature>
<feature type="compositionally biased region" description="Acidic residues" evidence="2">
    <location>
        <begin position="698"/>
        <end position="707"/>
    </location>
</feature>
<comment type="caution">
    <text evidence="5">The sequence shown here is derived from an EMBL/GenBank/DDBJ whole genome shotgun (WGS) entry which is preliminary data.</text>
</comment>
<feature type="region of interest" description="Disordered" evidence="2">
    <location>
        <begin position="1"/>
        <end position="136"/>
    </location>
</feature>
<evidence type="ECO:0000259" key="4">
    <source>
        <dbReference type="PROSITE" id="PS51194"/>
    </source>
</evidence>
<keyword evidence="1" id="KW-0378">Hydrolase</keyword>
<feature type="domain" description="Helicase ATP-binding" evidence="3">
    <location>
        <begin position="175"/>
        <end position="348"/>
    </location>
</feature>
<reference evidence="5 6" key="1">
    <citation type="journal article" date="2023" name="Commun. Biol.">
        <title>Genome analysis of Parmales, the sister group of diatoms, reveals the evolutionary specialization of diatoms from phago-mixotrophs to photoautotrophs.</title>
        <authorList>
            <person name="Ban H."/>
            <person name="Sato S."/>
            <person name="Yoshikawa S."/>
            <person name="Yamada K."/>
            <person name="Nakamura Y."/>
            <person name="Ichinomiya M."/>
            <person name="Sato N."/>
            <person name="Blanc-Mathieu R."/>
            <person name="Endo H."/>
            <person name="Kuwata A."/>
            <person name="Ogata H."/>
        </authorList>
    </citation>
    <scope>NUCLEOTIDE SEQUENCE [LARGE SCALE GENOMIC DNA]</scope>
</reference>
<dbReference type="Gene3D" id="1.20.120.850">
    <property type="entry name" value="SWI2/SNF2 ATPases, N-terminal domain"/>
    <property type="match status" value="1"/>
</dbReference>
<evidence type="ECO:0000313" key="5">
    <source>
        <dbReference type="EMBL" id="GMI53968.1"/>
    </source>
</evidence>
<dbReference type="PANTHER" id="PTHR45629">
    <property type="entry name" value="SNF2/RAD54 FAMILY MEMBER"/>
    <property type="match status" value="1"/>
</dbReference>
<feature type="non-terminal residue" evidence="5">
    <location>
        <position position="1"/>
    </location>
</feature>
<dbReference type="Proteomes" id="UP001165060">
    <property type="component" value="Unassembled WGS sequence"/>
</dbReference>
<dbReference type="PROSITE" id="PS51194">
    <property type="entry name" value="HELICASE_CTER"/>
    <property type="match status" value="1"/>
</dbReference>
<feature type="region of interest" description="Disordered" evidence="2">
    <location>
        <begin position="692"/>
        <end position="780"/>
    </location>
</feature>
<evidence type="ECO:0008006" key="7">
    <source>
        <dbReference type="Google" id="ProtNLM"/>
    </source>
</evidence>
<dbReference type="Gene3D" id="3.40.50.10810">
    <property type="entry name" value="Tandem AAA-ATPase domain"/>
    <property type="match status" value="1"/>
</dbReference>
<feature type="compositionally biased region" description="Acidic residues" evidence="2">
    <location>
        <begin position="765"/>
        <end position="780"/>
    </location>
</feature>
<dbReference type="CDD" id="cd18793">
    <property type="entry name" value="SF2_C_SNF"/>
    <property type="match status" value="1"/>
</dbReference>
<dbReference type="InterPro" id="IPR027417">
    <property type="entry name" value="P-loop_NTPase"/>
</dbReference>
<protein>
    <recommendedName>
        <fullName evidence="7">P-loop containing nucleoside triphosphate hydrolase protein</fullName>
    </recommendedName>
</protein>
<feature type="compositionally biased region" description="Pro residues" evidence="2">
    <location>
        <begin position="59"/>
        <end position="71"/>
    </location>
</feature>
<feature type="compositionally biased region" description="Basic and acidic residues" evidence="2">
    <location>
        <begin position="737"/>
        <end position="753"/>
    </location>
</feature>
<feature type="domain" description="Helicase C-terminal" evidence="4">
    <location>
        <begin position="480"/>
        <end position="637"/>
    </location>
</feature>
<feature type="compositionally biased region" description="Low complexity" evidence="2">
    <location>
        <begin position="8"/>
        <end position="53"/>
    </location>
</feature>
<dbReference type="Pfam" id="PF00176">
    <property type="entry name" value="SNF2-rel_dom"/>
    <property type="match status" value="1"/>
</dbReference>
<dbReference type="SMART" id="SM00487">
    <property type="entry name" value="DEXDc"/>
    <property type="match status" value="1"/>
</dbReference>
<proteinExistence type="predicted"/>
<organism evidence="5 6">
    <name type="scientific">Tetraparma gracilis</name>
    <dbReference type="NCBI Taxonomy" id="2962635"/>
    <lineage>
        <taxon>Eukaryota</taxon>
        <taxon>Sar</taxon>
        <taxon>Stramenopiles</taxon>
        <taxon>Ochrophyta</taxon>
        <taxon>Bolidophyceae</taxon>
        <taxon>Parmales</taxon>
        <taxon>Triparmaceae</taxon>
        <taxon>Tetraparma</taxon>
    </lineage>
</organism>
<feature type="compositionally biased region" description="Pro residues" evidence="2">
    <location>
        <begin position="119"/>
        <end position="130"/>
    </location>
</feature>
<dbReference type="InterPro" id="IPR014001">
    <property type="entry name" value="Helicase_ATP-bd"/>
</dbReference>
<dbReference type="PANTHER" id="PTHR45629:SF7">
    <property type="entry name" value="DNA EXCISION REPAIR PROTEIN ERCC-6-RELATED"/>
    <property type="match status" value="1"/>
</dbReference>
<evidence type="ECO:0000256" key="2">
    <source>
        <dbReference type="SAM" id="MobiDB-lite"/>
    </source>
</evidence>
<name>A0ABQ6NC14_9STRA</name>
<dbReference type="EMBL" id="BRYB01006272">
    <property type="protein sequence ID" value="GMI53968.1"/>
    <property type="molecule type" value="Genomic_DNA"/>
</dbReference>
<dbReference type="InterPro" id="IPR050496">
    <property type="entry name" value="SNF2_RAD54_helicase_repair"/>
</dbReference>
<dbReference type="Pfam" id="PF00271">
    <property type="entry name" value="Helicase_C"/>
    <property type="match status" value="1"/>
</dbReference>
<gene>
    <name evidence="5" type="ORF">TeGR_g10922</name>
</gene>
<dbReference type="SUPFAM" id="SSF52540">
    <property type="entry name" value="P-loop containing nucleoside triphosphate hydrolases"/>
    <property type="match status" value="2"/>
</dbReference>
<accession>A0ABQ6NC14</accession>
<evidence type="ECO:0000256" key="1">
    <source>
        <dbReference type="ARBA" id="ARBA00022801"/>
    </source>
</evidence>
<sequence length="780" mass="83567">GDENKPTSKPLLSSSSSASKAKAAPKAASKPALKKPLVSARKPLLSKSKLQSSFVRNPPAQPGARKPPPQPAAARPATPPEGFAAAHPSLSAGAKAVAKKDWSKPGKIGSGAVRSTKPPAQPQSSGPPAPSGGLASNVLTTPFGDVHLTSALMSTLLGHQKEGVEFMAKCVLGKTALGPSARGCLLCDSMGLGKTIQSIAVLYDLYKRDRSAKFIIVTPSSLSKNWIAEFDKFLGKSAQPRRIIVQSGGSATPAASLDKVKAFRAPKKSSEVLIISYDLMRKYAEELSSIDNLRLLICDEGHRLKNAQSNLMVALEGIPAASRLVITATPIQNNLADFYSVANFVNPGVMGSADDFNKRYAAKIKRANTREATPAEVAMSKQASVELEQITGNFMIQRSADTNMKLPPRRDFVMFLARSEYLDSECANIVEGPGEHLPKIGKLKQVVNEGAAYKQSKGSAGGFSASLIASAVATSPKVQFVSNFVKAMQGSDEQVIIVATLTSSLDVLEALLASLKKQVLRIDGSTPSSSRQEMVNVFNRSKGKVMLLSSRAGGAGLNLVGANRLIMFDNDWNPSINTQAMGRIHRPGQERTCYIYRIITAGTLDEVVLLRGFSKGNLASKDTGGGGGSKLSKEENKECLKYDAPGDESRTWSVMDWTPEDAEFGLEQLRSDPVASKLERSVLCARYGTVGDAKKTEEELEEEEEGEYVGADRSDDESDEESDEEEEESDDSMADFLDLREEKEAAKAKEAKTRGKKRSRALAAAEEESAASSDEEEWSG</sequence>
<dbReference type="InterPro" id="IPR000330">
    <property type="entry name" value="SNF2_N"/>
</dbReference>